<dbReference type="SUPFAM" id="SSF81301">
    <property type="entry name" value="Nucleotidyltransferase"/>
    <property type="match status" value="1"/>
</dbReference>
<dbReference type="Pfam" id="PF18134">
    <property type="entry name" value="AGS_C"/>
    <property type="match status" value="1"/>
</dbReference>
<evidence type="ECO:0000259" key="2">
    <source>
        <dbReference type="Pfam" id="PF18134"/>
    </source>
</evidence>
<proteinExistence type="predicted"/>
<evidence type="ECO:0000313" key="4">
    <source>
        <dbReference type="Proteomes" id="UP000045541"/>
    </source>
</evidence>
<name>A0A822R6P0_STREE</name>
<evidence type="ECO:0000256" key="1">
    <source>
        <dbReference type="ARBA" id="ARBA00023118"/>
    </source>
</evidence>
<accession>A0A822R6P0</accession>
<dbReference type="Proteomes" id="UP000045541">
    <property type="component" value="Unassembled WGS sequence"/>
</dbReference>
<sequence>MSLSNDFKEFCEDELYMTDEEWEKWENRLKEITKRLNRKYYSLDELDNQETDNGLIVGSVGRTTAVRNVSDFDYIFSLPSEVYRRFDSYEGNGQSALLQEIKNELLKRYPNTKIKGDGQVVVIDFSDGGKIELVPAFEQSDGNFKYPDSRNGGSWKTTKPKPEIEKSKSLNSNFNNHFSNLTRLIRQWKNHMGFSFKGLLIDTLISDLIDDKGISEIYYSDYNILLKDIFEYFSNQDKNREYWYALGSNQKIYNNDGAKFINKAKQALKKIEDASEEKLTEVYRQLFGRKFAQSTSTTNRASNEEFIDELFSIDIRYNIVLECEITQDGFRKALLSDFLKSRFKIKNRKSLDFEIIQSDIPDNLLSDVKYYWKVRNIGAEAIRRNCERGAIFSGKIKHHEDSQFKGDHYVECYAVLDNTVIARDRITVPIDPLRGKDFIE</sequence>
<dbReference type="InterPro" id="IPR040511">
    <property type="entry name" value="AGS_C"/>
</dbReference>
<feature type="domain" description="Adenylyl/Guanylyl and SMODS C-terminal sensor" evidence="2">
    <location>
        <begin position="303"/>
        <end position="430"/>
    </location>
</feature>
<dbReference type="InterPro" id="IPR043519">
    <property type="entry name" value="NT_sf"/>
</dbReference>
<comment type="caution">
    <text evidence="3">The sequence shown here is derived from an EMBL/GenBank/DDBJ whole genome shotgun (WGS) entry which is preliminary data.</text>
</comment>
<protein>
    <recommendedName>
        <fullName evidence="2">Adenylyl/Guanylyl and SMODS C-terminal sensor domain-containing protein</fullName>
    </recommendedName>
</protein>
<evidence type="ECO:0000313" key="3">
    <source>
        <dbReference type="EMBL" id="CKJ19300.1"/>
    </source>
</evidence>
<dbReference type="GO" id="GO:0016779">
    <property type="term" value="F:nucleotidyltransferase activity"/>
    <property type="evidence" value="ECO:0007669"/>
    <property type="project" value="InterPro"/>
</dbReference>
<dbReference type="AlphaFoldDB" id="A0A822R6P0"/>
<reference evidence="3 4" key="1">
    <citation type="submission" date="2015-03" db="EMBL/GenBank/DDBJ databases">
        <authorList>
            <consortium name="Pathogen Informatics"/>
            <person name="Murphy D."/>
        </authorList>
    </citation>
    <scope>NUCLEOTIDE SEQUENCE [LARGE SCALE GENOMIC DNA]</scope>
    <source>
        <strain evidence="3 4">0310</strain>
    </source>
</reference>
<dbReference type="GO" id="GO:0051607">
    <property type="term" value="P:defense response to virus"/>
    <property type="evidence" value="ECO:0007669"/>
    <property type="project" value="UniProtKB-KW"/>
</dbReference>
<dbReference type="EMBL" id="CMWB01000022">
    <property type="protein sequence ID" value="CKJ19300.1"/>
    <property type="molecule type" value="Genomic_DNA"/>
</dbReference>
<keyword evidence="1" id="KW-0051">Antiviral defense</keyword>
<dbReference type="Pfam" id="PF18144">
    <property type="entry name" value="SMODS"/>
    <property type="match status" value="1"/>
</dbReference>
<dbReference type="Gene3D" id="3.30.460.10">
    <property type="entry name" value="Beta Polymerase, domain 2"/>
    <property type="match status" value="1"/>
</dbReference>
<dbReference type="CDD" id="cd05400">
    <property type="entry name" value="NT_2-5OAS_ClassI-CCAase"/>
    <property type="match status" value="1"/>
</dbReference>
<gene>
    <name evidence="3" type="ORF">ERS096071_01331</name>
</gene>
<organism evidence="3 4">
    <name type="scientific">Streptococcus pneumoniae</name>
    <dbReference type="NCBI Taxonomy" id="1313"/>
    <lineage>
        <taxon>Bacteria</taxon>
        <taxon>Bacillati</taxon>
        <taxon>Bacillota</taxon>
        <taxon>Bacilli</taxon>
        <taxon>Lactobacillales</taxon>
        <taxon>Streptococcaceae</taxon>
        <taxon>Streptococcus</taxon>
    </lineage>
</organism>
<dbReference type="InterPro" id="IPR006116">
    <property type="entry name" value="NT_2-5OAS_ClassI-CCAase"/>
</dbReference>